<sequence length="54" mass="6250">MLRLFAHGRKGNRRHQSPTLRVSNLLLATVVLYRLSAYPDCNVQIDLTLRWGND</sequence>
<dbReference type="AlphaFoldDB" id="A0A0C2XC62"/>
<accession>A0A0C2XC62</accession>
<gene>
    <name evidence="1" type="ORF">M378DRAFT_160911</name>
</gene>
<dbReference type="EMBL" id="KN818236">
    <property type="protein sequence ID" value="KIL66448.1"/>
    <property type="molecule type" value="Genomic_DNA"/>
</dbReference>
<dbReference type="Proteomes" id="UP000054549">
    <property type="component" value="Unassembled WGS sequence"/>
</dbReference>
<organism evidence="1 2">
    <name type="scientific">Amanita muscaria (strain Koide BX008)</name>
    <dbReference type="NCBI Taxonomy" id="946122"/>
    <lineage>
        <taxon>Eukaryota</taxon>
        <taxon>Fungi</taxon>
        <taxon>Dikarya</taxon>
        <taxon>Basidiomycota</taxon>
        <taxon>Agaricomycotina</taxon>
        <taxon>Agaricomycetes</taxon>
        <taxon>Agaricomycetidae</taxon>
        <taxon>Agaricales</taxon>
        <taxon>Pluteineae</taxon>
        <taxon>Amanitaceae</taxon>
        <taxon>Amanita</taxon>
    </lineage>
</organism>
<reference evidence="1 2" key="1">
    <citation type="submission" date="2014-04" db="EMBL/GenBank/DDBJ databases">
        <title>Evolutionary Origins and Diversification of the Mycorrhizal Mutualists.</title>
        <authorList>
            <consortium name="DOE Joint Genome Institute"/>
            <consortium name="Mycorrhizal Genomics Consortium"/>
            <person name="Kohler A."/>
            <person name="Kuo A."/>
            <person name="Nagy L.G."/>
            <person name="Floudas D."/>
            <person name="Copeland A."/>
            <person name="Barry K.W."/>
            <person name="Cichocki N."/>
            <person name="Veneault-Fourrey C."/>
            <person name="LaButti K."/>
            <person name="Lindquist E.A."/>
            <person name="Lipzen A."/>
            <person name="Lundell T."/>
            <person name="Morin E."/>
            <person name="Murat C."/>
            <person name="Riley R."/>
            <person name="Ohm R."/>
            <person name="Sun H."/>
            <person name="Tunlid A."/>
            <person name="Henrissat B."/>
            <person name="Grigoriev I.V."/>
            <person name="Hibbett D.S."/>
            <person name="Martin F."/>
        </authorList>
    </citation>
    <scope>NUCLEOTIDE SEQUENCE [LARGE SCALE GENOMIC DNA]</scope>
    <source>
        <strain evidence="1 2">Koide BX008</strain>
    </source>
</reference>
<evidence type="ECO:0000313" key="1">
    <source>
        <dbReference type="EMBL" id="KIL66448.1"/>
    </source>
</evidence>
<protein>
    <submittedName>
        <fullName evidence="1">Uncharacterized protein</fullName>
    </submittedName>
</protein>
<name>A0A0C2XC62_AMAMK</name>
<proteinExistence type="predicted"/>
<dbReference type="InParanoid" id="A0A0C2XC62"/>
<dbReference type="HOGENOM" id="CLU_3049817_0_0_1"/>
<evidence type="ECO:0000313" key="2">
    <source>
        <dbReference type="Proteomes" id="UP000054549"/>
    </source>
</evidence>
<keyword evidence="2" id="KW-1185">Reference proteome</keyword>